<comment type="caution">
    <text evidence="3">The sequence shown here is derived from an EMBL/GenBank/DDBJ whole genome shotgun (WGS) entry which is preliminary data.</text>
</comment>
<feature type="transmembrane region" description="Helical" evidence="1">
    <location>
        <begin position="109"/>
        <end position="127"/>
    </location>
</feature>
<evidence type="ECO:0000256" key="1">
    <source>
        <dbReference type="SAM" id="Phobius"/>
    </source>
</evidence>
<evidence type="ECO:0000259" key="2">
    <source>
        <dbReference type="Pfam" id="PF02517"/>
    </source>
</evidence>
<accession>A0A2H0WYT3</accession>
<feature type="transmembrane region" description="Helical" evidence="1">
    <location>
        <begin position="187"/>
        <end position="207"/>
    </location>
</feature>
<gene>
    <name evidence="3" type="ORF">COT54_02725</name>
</gene>
<keyword evidence="1" id="KW-1133">Transmembrane helix</keyword>
<evidence type="ECO:0000313" key="4">
    <source>
        <dbReference type="Proteomes" id="UP000229574"/>
    </source>
</evidence>
<dbReference type="Pfam" id="PF02517">
    <property type="entry name" value="Rce1-like"/>
    <property type="match status" value="1"/>
</dbReference>
<organism evidence="3 4">
    <name type="scientific">Candidatus Collierbacteria bacterium CG09_land_8_20_14_0_10_46_12</name>
    <dbReference type="NCBI Taxonomy" id="1974533"/>
    <lineage>
        <taxon>Bacteria</taxon>
        <taxon>Candidatus Collieribacteriota</taxon>
    </lineage>
</organism>
<feature type="domain" description="CAAX prenyl protease 2/Lysostaphin resistance protein A-like" evidence="2">
    <location>
        <begin position="111"/>
        <end position="196"/>
    </location>
</feature>
<dbReference type="Proteomes" id="UP000229574">
    <property type="component" value="Unassembled WGS sequence"/>
</dbReference>
<dbReference type="InterPro" id="IPR003675">
    <property type="entry name" value="Rce1/LyrA-like_dom"/>
</dbReference>
<dbReference type="AlphaFoldDB" id="A0A2H0WYT3"/>
<sequence>MSKYLVFYLEIFLILVIPIILFMKDSQFLASRPIVMALGGLYCSWRLWSRRATLASLGIHRAQFGRAIRALAFPSFILIITIYLLFYLLPHNILQQFVGYDPLKVSSMSSLLLSYILFSVPIQELIFRGYFTWRLKQVFISPQIIRLFSVVIFTAVHIPFYNPFLLLVSFTMGLLYIYNYQKYQNIFALMISHSLVGVYGIIIRNAWFPYI</sequence>
<name>A0A2H0WYT3_9BACT</name>
<feature type="transmembrane region" description="Helical" evidence="1">
    <location>
        <begin position="29"/>
        <end position="48"/>
    </location>
</feature>
<dbReference type="EMBL" id="PEYY01000110">
    <property type="protein sequence ID" value="PIS17802.1"/>
    <property type="molecule type" value="Genomic_DNA"/>
</dbReference>
<protein>
    <recommendedName>
        <fullName evidence="2">CAAX prenyl protease 2/Lysostaphin resistance protein A-like domain-containing protein</fullName>
    </recommendedName>
</protein>
<feature type="transmembrane region" description="Helical" evidence="1">
    <location>
        <begin position="68"/>
        <end position="89"/>
    </location>
</feature>
<feature type="transmembrane region" description="Helical" evidence="1">
    <location>
        <begin position="5"/>
        <end position="23"/>
    </location>
</feature>
<dbReference type="GO" id="GO:0080120">
    <property type="term" value="P:CAAX-box protein maturation"/>
    <property type="evidence" value="ECO:0007669"/>
    <property type="project" value="UniProtKB-ARBA"/>
</dbReference>
<proteinExistence type="predicted"/>
<dbReference type="GO" id="GO:0004175">
    <property type="term" value="F:endopeptidase activity"/>
    <property type="evidence" value="ECO:0007669"/>
    <property type="project" value="UniProtKB-ARBA"/>
</dbReference>
<keyword evidence="1" id="KW-0472">Membrane</keyword>
<feature type="transmembrane region" description="Helical" evidence="1">
    <location>
        <begin position="139"/>
        <end position="158"/>
    </location>
</feature>
<evidence type="ECO:0000313" key="3">
    <source>
        <dbReference type="EMBL" id="PIS17802.1"/>
    </source>
</evidence>
<reference evidence="4" key="1">
    <citation type="submission" date="2017-09" db="EMBL/GenBank/DDBJ databases">
        <title>Depth-based differentiation of microbial function through sediment-hosted aquifers and enrichment of novel symbionts in the deep terrestrial subsurface.</title>
        <authorList>
            <person name="Probst A.J."/>
            <person name="Ladd B."/>
            <person name="Jarett J.K."/>
            <person name="Geller-Mcgrath D.E."/>
            <person name="Sieber C.M.K."/>
            <person name="Emerson J.B."/>
            <person name="Anantharaman K."/>
            <person name="Thomas B.C."/>
            <person name="Malmstrom R."/>
            <person name="Stieglmeier M."/>
            <person name="Klingl A."/>
            <person name="Woyke T."/>
            <person name="Ryan C.M."/>
            <person name="Banfield J.F."/>
        </authorList>
    </citation>
    <scope>NUCLEOTIDE SEQUENCE [LARGE SCALE GENOMIC DNA]</scope>
</reference>
<keyword evidence="1" id="KW-0812">Transmembrane</keyword>